<dbReference type="PANTHER" id="PTHR44688:SF16">
    <property type="entry name" value="DNA-BINDING TRANSCRIPTIONAL ACTIVATOR DEVR_DOSR"/>
    <property type="match status" value="1"/>
</dbReference>
<keyword evidence="1" id="KW-0805">Transcription regulation</keyword>
<dbReference type="InterPro" id="IPR016032">
    <property type="entry name" value="Sig_transdc_resp-reg_C-effctor"/>
</dbReference>
<dbReference type="AlphaFoldDB" id="A0A9X2W252"/>
<keyword evidence="2" id="KW-0238">DNA-binding</keyword>
<accession>A0A9X2W252</accession>
<organism evidence="5 6">
    <name type="scientific">Tsuneonella litorea</name>
    <dbReference type="NCBI Taxonomy" id="2976475"/>
    <lineage>
        <taxon>Bacteria</taxon>
        <taxon>Pseudomonadati</taxon>
        <taxon>Pseudomonadota</taxon>
        <taxon>Alphaproteobacteria</taxon>
        <taxon>Sphingomonadales</taxon>
        <taxon>Erythrobacteraceae</taxon>
        <taxon>Tsuneonella</taxon>
    </lineage>
</organism>
<gene>
    <name evidence="5" type="ORF">N0B51_10540</name>
</gene>
<dbReference type="PANTHER" id="PTHR44688">
    <property type="entry name" value="DNA-BINDING TRANSCRIPTIONAL ACTIVATOR DEVR_DOSR"/>
    <property type="match status" value="1"/>
</dbReference>
<dbReference type="GO" id="GO:0003677">
    <property type="term" value="F:DNA binding"/>
    <property type="evidence" value="ECO:0007669"/>
    <property type="project" value="UniProtKB-KW"/>
</dbReference>
<dbReference type="PRINTS" id="PR00038">
    <property type="entry name" value="HTHLUXR"/>
</dbReference>
<name>A0A9X2W252_9SPHN</name>
<evidence type="ECO:0000313" key="5">
    <source>
        <dbReference type="EMBL" id="MCT2559416.1"/>
    </source>
</evidence>
<dbReference type="Pfam" id="PF00196">
    <property type="entry name" value="GerE"/>
    <property type="match status" value="1"/>
</dbReference>
<dbReference type="SUPFAM" id="SSF52172">
    <property type="entry name" value="CheY-like"/>
    <property type="match status" value="1"/>
</dbReference>
<dbReference type="SUPFAM" id="SSF46894">
    <property type="entry name" value="C-terminal effector domain of the bipartite response regulators"/>
    <property type="match status" value="1"/>
</dbReference>
<dbReference type="SMART" id="SM00421">
    <property type="entry name" value="HTH_LUXR"/>
    <property type="match status" value="1"/>
</dbReference>
<evidence type="ECO:0000313" key="6">
    <source>
        <dbReference type="Proteomes" id="UP001142648"/>
    </source>
</evidence>
<proteinExistence type="predicted"/>
<comment type="caution">
    <text evidence="5">The sequence shown here is derived from an EMBL/GenBank/DDBJ whole genome shotgun (WGS) entry which is preliminary data.</text>
</comment>
<evidence type="ECO:0000259" key="4">
    <source>
        <dbReference type="PROSITE" id="PS50043"/>
    </source>
</evidence>
<dbReference type="InterPro" id="IPR000792">
    <property type="entry name" value="Tscrpt_reg_LuxR_C"/>
</dbReference>
<dbReference type="EMBL" id="JAOAMV010000005">
    <property type="protein sequence ID" value="MCT2559416.1"/>
    <property type="molecule type" value="Genomic_DNA"/>
</dbReference>
<sequence>MISSKLHVIDSDPRRRAKAAFDFSKHVPSQVYESVKEFIEFGPREGIVFVNDDCDGDPLSQLHAHFTRMGKALPVALYARTPQTSRVVEAVLSGAVDYLTWPIDEESIHTVLEQIVERFASLDVAQGRRIDARKKVALLSTRERHTLQLLVEGNSTKDTAQILGISPRTVEIHRGNVLRKLGAGSSADAVRIGLYAGIEDEELAFR</sequence>
<keyword evidence="3" id="KW-0804">Transcription</keyword>
<dbReference type="GO" id="GO:0006355">
    <property type="term" value="P:regulation of DNA-templated transcription"/>
    <property type="evidence" value="ECO:0007669"/>
    <property type="project" value="InterPro"/>
</dbReference>
<evidence type="ECO:0000256" key="2">
    <source>
        <dbReference type="ARBA" id="ARBA00023125"/>
    </source>
</evidence>
<feature type="domain" description="HTH luxR-type" evidence="4">
    <location>
        <begin position="132"/>
        <end position="197"/>
    </location>
</feature>
<dbReference type="Proteomes" id="UP001142648">
    <property type="component" value="Unassembled WGS sequence"/>
</dbReference>
<dbReference type="CDD" id="cd06170">
    <property type="entry name" value="LuxR_C_like"/>
    <property type="match status" value="1"/>
</dbReference>
<protein>
    <submittedName>
        <fullName evidence="5">LuxR C-terminal-related transcriptional regulator</fullName>
    </submittedName>
</protein>
<dbReference type="InterPro" id="IPR011006">
    <property type="entry name" value="CheY-like_superfamily"/>
</dbReference>
<dbReference type="Gene3D" id="3.40.50.2300">
    <property type="match status" value="1"/>
</dbReference>
<dbReference type="PROSITE" id="PS50043">
    <property type="entry name" value="HTH_LUXR_2"/>
    <property type="match status" value="1"/>
</dbReference>
<evidence type="ECO:0000256" key="3">
    <source>
        <dbReference type="ARBA" id="ARBA00023163"/>
    </source>
</evidence>
<keyword evidence="6" id="KW-1185">Reference proteome</keyword>
<evidence type="ECO:0000256" key="1">
    <source>
        <dbReference type="ARBA" id="ARBA00023015"/>
    </source>
</evidence>
<reference evidence="5" key="1">
    <citation type="submission" date="2022-09" db="EMBL/GenBank/DDBJ databases">
        <title>The genome sequence of Tsuneonella sp. YG55.</title>
        <authorList>
            <person name="Liu Y."/>
        </authorList>
    </citation>
    <scope>NUCLEOTIDE SEQUENCE</scope>
    <source>
        <strain evidence="5">YG55</strain>
    </source>
</reference>